<reference evidence="4" key="1">
    <citation type="submission" date="2016-06" db="EMBL/GenBank/DDBJ databases">
        <title>NZP2037 Pacbio-Illumina hybrid assembly.</title>
        <authorList>
            <person name="Ramsay J.P."/>
        </authorList>
    </citation>
    <scope>NUCLEOTIDE SEQUENCE [LARGE SCALE GENOMIC DNA]</scope>
    <source>
        <strain evidence="4">R7ANS::ICEMlSym2042</strain>
    </source>
</reference>
<evidence type="ECO:0000313" key="3">
    <source>
        <dbReference type="EMBL" id="OBP77190.1"/>
    </source>
</evidence>
<sequence>MQSLKILLLGAAIGSASVLPASASSSAWYNSEGGKVRLVTSGKPDEAGRIQGVLDIALKPGWKTYWRDPGDAGVPPQLNVSASTNIADATLSFPAPQRHDDGYGKWAGYNYPVSLPVVFTLSTAKDSAVIDADVFLGICETICIPVQTRLTVDPGSDPDNADDAALVKASFAALPAPARSDFGINVLPGDHETLVVEASFPGDPEAADFFVAGERDYMFGAPSRSEKDGKLIFTVPILDRPSATPTDGGLHYTLTSSAGAVEGLLPFP</sequence>
<organism evidence="3 4">
    <name type="scientific">Rhizobium loti</name>
    <name type="common">Mesorhizobium loti</name>
    <dbReference type="NCBI Taxonomy" id="381"/>
    <lineage>
        <taxon>Bacteria</taxon>
        <taxon>Pseudomonadati</taxon>
        <taxon>Pseudomonadota</taxon>
        <taxon>Alphaproteobacteria</taxon>
        <taxon>Hyphomicrobiales</taxon>
        <taxon>Phyllobacteriaceae</taxon>
        <taxon>Mesorhizobium</taxon>
    </lineage>
</organism>
<accession>A0A1A5IR68</accession>
<feature type="chain" id="PRO_5009827158" description="Thiol:disulfide interchange protein DsbD N-terminal domain-containing protein" evidence="1">
    <location>
        <begin position="24"/>
        <end position="268"/>
    </location>
</feature>
<dbReference type="EMBL" id="LZTJ01000012">
    <property type="protein sequence ID" value="OBP77190.1"/>
    <property type="molecule type" value="Genomic_DNA"/>
</dbReference>
<comment type="caution">
    <text evidence="3">The sequence shown here is derived from an EMBL/GenBank/DDBJ whole genome shotgun (WGS) entry which is preliminary data.</text>
</comment>
<name>A0A1A5IR68_RHILI</name>
<dbReference type="AlphaFoldDB" id="A0A1A5IR68"/>
<feature type="domain" description="Thiol:disulfide interchange protein DsbD N-terminal" evidence="2">
    <location>
        <begin position="50"/>
        <end position="151"/>
    </location>
</feature>
<evidence type="ECO:0000259" key="2">
    <source>
        <dbReference type="Pfam" id="PF11412"/>
    </source>
</evidence>
<dbReference type="Proteomes" id="UP000093748">
    <property type="component" value="Unassembled WGS sequence"/>
</dbReference>
<keyword evidence="1" id="KW-0732">Signal</keyword>
<gene>
    <name evidence="3" type="ORF">BAE39_14270</name>
</gene>
<dbReference type="Pfam" id="PF11412">
    <property type="entry name" value="DsbD_N"/>
    <property type="match status" value="1"/>
</dbReference>
<feature type="signal peptide" evidence="1">
    <location>
        <begin position="1"/>
        <end position="23"/>
    </location>
</feature>
<dbReference type="RefSeq" id="WP_010914903.1">
    <property type="nucleotide sequence ID" value="NZ_LZTH01000012.1"/>
</dbReference>
<protein>
    <recommendedName>
        <fullName evidence="2">Thiol:disulfide interchange protein DsbD N-terminal domain-containing protein</fullName>
    </recommendedName>
</protein>
<dbReference type="OrthoDB" id="9811036at2"/>
<proteinExistence type="predicted"/>
<dbReference type="InterPro" id="IPR028250">
    <property type="entry name" value="DsbDN"/>
</dbReference>
<evidence type="ECO:0000256" key="1">
    <source>
        <dbReference type="SAM" id="SignalP"/>
    </source>
</evidence>
<evidence type="ECO:0000313" key="4">
    <source>
        <dbReference type="Proteomes" id="UP000093748"/>
    </source>
</evidence>
<dbReference type="GeneID" id="66685223"/>